<sequence>MSKRLYALLIAAAVLVVAVTGWGVWSMQHREKPQPPAASVPVQLHADVPKDTSIALILTLSSDPGQGSEWRDAAAGAEVAIHRFAMSGTKISLTVFDDHGTASGSAEAVAKARKARVSGIVYASTGDHLLAGVKAAAHSGTPVLLPYYSDVASLPTGAWSTGPSDEDIAAVMANLITQQKLDPLLTINAGGKIPQGIEGARMLPLDPKIDRSVSAKVLSKTLGRSKPQGIVAAGPALTLGQTVALIQGVGSHVPVVLTPEALSPGFYQGLVKANGTASTELFSVGAASGDAQSLGTDEAARSMSAYLAGLRLLAADPGAKNPVGDDSFSTVAAVADSRSHDAVVALVRAVEKAQVKDSGAVSASLANMTVGYDQGITGSPLDFTRPAAFPKDRVVPLSSGQDTLGLRPAPASGVAPLVWFPARP</sequence>
<dbReference type="Proteomes" id="UP001309299">
    <property type="component" value="Unassembled WGS sequence"/>
</dbReference>
<evidence type="ECO:0008006" key="3">
    <source>
        <dbReference type="Google" id="ProtNLM"/>
    </source>
</evidence>
<name>A0AB35XKX2_9ACTN</name>
<dbReference type="InterPro" id="IPR028082">
    <property type="entry name" value="Peripla_BP_I"/>
</dbReference>
<dbReference type="EMBL" id="JBAKUA010000019">
    <property type="protein sequence ID" value="MEH1547484.1"/>
    <property type="molecule type" value="Genomic_DNA"/>
</dbReference>
<comment type="caution">
    <text evidence="1">The sequence shown here is derived from an EMBL/GenBank/DDBJ whole genome shotgun (WGS) entry which is preliminary data.</text>
</comment>
<organism evidence="1 2">
    <name type="scientific">Cutibacterium avidum</name>
    <dbReference type="NCBI Taxonomy" id="33010"/>
    <lineage>
        <taxon>Bacteria</taxon>
        <taxon>Bacillati</taxon>
        <taxon>Actinomycetota</taxon>
        <taxon>Actinomycetes</taxon>
        <taxon>Propionibacteriales</taxon>
        <taxon>Propionibacteriaceae</taxon>
        <taxon>Cutibacterium</taxon>
    </lineage>
</organism>
<proteinExistence type="predicted"/>
<dbReference type="AlphaFoldDB" id="A0AB35XKX2"/>
<accession>A0AB35XKX2</accession>
<evidence type="ECO:0000313" key="1">
    <source>
        <dbReference type="EMBL" id="MEH1547484.1"/>
    </source>
</evidence>
<reference evidence="1" key="1">
    <citation type="submission" date="2024-02" db="EMBL/GenBank/DDBJ databases">
        <title>Bacterial skin colonization with Propionibacterium avidum as a risk factor for Periprosthetic Joint Infections - a single-center prospective study.</title>
        <authorList>
            <person name="Achermann Y."/>
        </authorList>
    </citation>
    <scope>NUCLEOTIDE SEQUENCE</scope>
    <source>
        <strain evidence="1">PAVI-2017310195</strain>
    </source>
</reference>
<dbReference type="SUPFAM" id="SSF53822">
    <property type="entry name" value="Periplasmic binding protein-like I"/>
    <property type="match status" value="1"/>
</dbReference>
<gene>
    <name evidence="1" type="ORF">V7F78_10805</name>
</gene>
<dbReference type="RefSeq" id="WP_004809534.1">
    <property type="nucleotide sequence ID" value="NZ_AP024309.1"/>
</dbReference>
<evidence type="ECO:0000313" key="2">
    <source>
        <dbReference type="Proteomes" id="UP001309299"/>
    </source>
</evidence>
<protein>
    <recommendedName>
        <fullName evidence="3">Leucine-binding protein domain-containing protein</fullName>
    </recommendedName>
</protein>
<dbReference type="Gene3D" id="3.40.50.2300">
    <property type="match status" value="1"/>
</dbReference>